<accession>A0A7S4HZU7</accession>
<keyword evidence="3" id="KW-0175">Coiled coil</keyword>
<evidence type="ECO:0000256" key="1">
    <source>
        <dbReference type="ARBA" id="ARBA00004604"/>
    </source>
</evidence>
<dbReference type="InterPro" id="IPR030378">
    <property type="entry name" value="G_CP_dom"/>
</dbReference>
<dbReference type="GO" id="GO:0051239">
    <property type="term" value="P:regulation of multicellular organismal process"/>
    <property type="evidence" value="ECO:0007669"/>
    <property type="project" value="UniProtKB-ARBA"/>
</dbReference>
<dbReference type="Gene3D" id="3.40.50.300">
    <property type="entry name" value="P-loop containing nucleotide triphosphate hydrolases"/>
    <property type="match status" value="1"/>
</dbReference>
<keyword evidence="2" id="KW-0547">Nucleotide-binding</keyword>
<evidence type="ECO:0000259" key="7">
    <source>
        <dbReference type="PROSITE" id="PS51721"/>
    </source>
</evidence>
<sequence length="413" mass="46173">MVIKKIILVLNKIDLVPREVVQAWLKHFRKEFPTIAFKCSTQNQRNNLGQASVAASNASGSLLNTNECLGASTLLQLLKNYSRSRDIKTSITVGIIGYPNVGKSSLINSLNRSKVVGVGSTPGFTKVMQEVHLDKKVKLLDCPGIVFATGSDKNVGEILLRNCVKVEKIPDPTQPVEAILKKCNPVKLMVRYKIPEFQNTQEFLSHVARRRGKLLKGGVPDYMDAARIVLQDWNNGGISYYTVPPEDDTEAKSMHETAQVVSSFAEEFDINALLEEGDNNDVMVLPSIDTVPANSLVEAMCTEESDLDNLFVSMAITEEKEEPSEEEMDMEDSDIDSDENDSTPHVLNPVRAANEFNPQTNQQLKKKLKKQRKKDKKRQASYVQEEFDFASDFVADNEIEDDDDDDDEDLLDI</sequence>
<organism evidence="8">
    <name type="scientific">Vannella robusta</name>
    <dbReference type="NCBI Taxonomy" id="1487602"/>
    <lineage>
        <taxon>Eukaryota</taxon>
        <taxon>Amoebozoa</taxon>
        <taxon>Discosea</taxon>
        <taxon>Flabellinia</taxon>
        <taxon>Vannellidae</taxon>
        <taxon>Vannella</taxon>
    </lineage>
</organism>
<dbReference type="GO" id="GO:0005525">
    <property type="term" value="F:GTP binding"/>
    <property type="evidence" value="ECO:0007669"/>
    <property type="project" value="UniProtKB-KW"/>
</dbReference>
<dbReference type="AlphaFoldDB" id="A0A7S4HZU7"/>
<dbReference type="GO" id="GO:0050793">
    <property type="term" value="P:regulation of developmental process"/>
    <property type="evidence" value="ECO:0007669"/>
    <property type="project" value="UniProtKB-ARBA"/>
</dbReference>
<keyword evidence="5" id="KW-0539">Nucleus</keyword>
<dbReference type="InterPro" id="IPR006073">
    <property type="entry name" value="GTP-bd"/>
</dbReference>
<evidence type="ECO:0000256" key="3">
    <source>
        <dbReference type="ARBA" id="ARBA00023054"/>
    </source>
</evidence>
<dbReference type="GO" id="GO:0005730">
    <property type="term" value="C:nucleolus"/>
    <property type="evidence" value="ECO:0007669"/>
    <property type="project" value="UniProtKB-SubCell"/>
</dbReference>
<dbReference type="CDD" id="cd04178">
    <property type="entry name" value="Nucleostemin_like"/>
    <property type="match status" value="1"/>
</dbReference>
<evidence type="ECO:0000313" key="8">
    <source>
        <dbReference type="EMBL" id="CAE2214436.1"/>
    </source>
</evidence>
<dbReference type="PANTHER" id="PTHR11089">
    <property type="entry name" value="GTP-BINDING PROTEIN-RELATED"/>
    <property type="match status" value="1"/>
</dbReference>
<gene>
    <name evidence="8" type="ORF">VSP0166_LOCUS6577</name>
</gene>
<feature type="compositionally biased region" description="Acidic residues" evidence="6">
    <location>
        <begin position="385"/>
        <end position="413"/>
    </location>
</feature>
<evidence type="ECO:0000256" key="2">
    <source>
        <dbReference type="ARBA" id="ARBA00022741"/>
    </source>
</evidence>
<dbReference type="Gene3D" id="1.10.1580.10">
    <property type="match status" value="1"/>
</dbReference>
<name>A0A7S4HZU7_9EUKA</name>
<feature type="compositionally biased region" description="Acidic residues" evidence="6">
    <location>
        <begin position="319"/>
        <end position="341"/>
    </location>
</feature>
<evidence type="ECO:0000256" key="6">
    <source>
        <dbReference type="SAM" id="MobiDB-lite"/>
    </source>
</evidence>
<reference evidence="8" key="1">
    <citation type="submission" date="2021-01" db="EMBL/GenBank/DDBJ databases">
        <authorList>
            <person name="Corre E."/>
            <person name="Pelletier E."/>
            <person name="Niang G."/>
            <person name="Scheremetjew M."/>
            <person name="Finn R."/>
            <person name="Kale V."/>
            <person name="Holt S."/>
            <person name="Cochrane G."/>
            <person name="Meng A."/>
            <person name="Brown T."/>
            <person name="Cohen L."/>
        </authorList>
    </citation>
    <scope>NUCLEOTIDE SEQUENCE</scope>
    <source>
        <strain evidence="8">DIVA3 518/3/11/1/6</strain>
    </source>
</reference>
<dbReference type="EMBL" id="HBKP01009319">
    <property type="protein sequence ID" value="CAE2214436.1"/>
    <property type="molecule type" value="Transcribed_RNA"/>
</dbReference>
<comment type="subcellular location">
    <subcellularLocation>
        <location evidence="1">Nucleus</location>
        <location evidence="1">Nucleolus</location>
    </subcellularLocation>
</comment>
<evidence type="ECO:0000256" key="4">
    <source>
        <dbReference type="ARBA" id="ARBA00023134"/>
    </source>
</evidence>
<feature type="compositionally biased region" description="Basic residues" evidence="6">
    <location>
        <begin position="364"/>
        <end position="379"/>
    </location>
</feature>
<feature type="domain" description="CP-type G" evidence="7">
    <location>
        <begin position="1"/>
        <end position="148"/>
    </location>
</feature>
<dbReference type="PRINTS" id="PR00326">
    <property type="entry name" value="GTP1OBG"/>
</dbReference>
<dbReference type="InterPro" id="IPR050755">
    <property type="entry name" value="TRAFAC_YlqF/YawG_RiboMat"/>
</dbReference>
<dbReference type="InterPro" id="IPR023179">
    <property type="entry name" value="GTP-bd_ortho_bundle_sf"/>
</dbReference>
<dbReference type="InterPro" id="IPR027417">
    <property type="entry name" value="P-loop_NTPase"/>
</dbReference>
<dbReference type="PANTHER" id="PTHR11089:SF30">
    <property type="entry name" value="GUANINE NUCLEOTIDE-BINDING PROTEIN-LIKE 3 HOMOLOG"/>
    <property type="match status" value="1"/>
</dbReference>
<keyword evidence="4" id="KW-0342">GTP-binding</keyword>
<dbReference type="FunFam" id="1.10.1580.10:FF:000002">
    <property type="entry name" value="Guanine nucleotide-binding protein-like 3 (nucleolar)-like"/>
    <property type="match status" value="1"/>
</dbReference>
<dbReference type="Pfam" id="PF01926">
    <property type="entry name" value="MMR_HSR1"/>
    <property type="match status" value="1"/>
</dbReference>
<dbReference type="SUPFAM" id="SSF52540">
    <property type="entry name" value="P-loop containing nucleoside triphosphate hydrolases"/>
    <property type="match status" value="1"/>
</dbReference>
<evidence type="ECO:0000256" key="5">
    <source>
        <dbReference type="ARBA" id="ARBA00023242"/>
    </source>
</evidence>
<proteinExistence type="predicted"/>
<feature type="region of interest" description="Disordered" evidence="6">
    <location>
        <begin position="318"/>
        <end position="413"/>
    </location>
</feature>
<protein>
    <recommendedName>
        <fullName evidence="7">CP-type G domain-containing protein</fullName>
    </recommendedName>
</protein>
<dbReference type="FunFam" id="3.40.50.300:FF:000571">
    <property type="entry name" value="Guanine nucleotide-binding protein-like NSN1"/>
    <property type="match status" value="1"/>
</dbReference>
<dbReference type="PROSITE" id="PS51721">
    <property type="entry name" value="G_CP"/>
    <property type="match status" value="1"/>
</dbReference>